<name>A0A367EW87_9ACTN</name>
<dbReference type="SUPFAM" id="SSF47413">
    <property type="entry name" value="lambda repressor-like DNA-binding domains"/>
    <property type="match status" value="1"/>
</dbReference>
<evidence type="ECO:0000259" key="1">
    <source>
        <dbReference type="PROSITE" id="PS50943"/>
    </source>
</evidence>
<dbReference type="AlphaFoldDB" id="A0A367EW87"/>
<dbReference type="Gene3D" id="1.10.260.40">
    <property type="entry name" value="lambda repressor-like DNA-binding domains"/>
    <property type="match status" value="1"/>
</dbReference>
<feature type="domain" description="HTH cro/C1-type" evidence="1">
    <location>
        <begin position="48"/>
        <end position="83"/>
    </location>
</feature>
<organism evidence="2 3">
    <name type="scientific">Sphaerisporangium album</name>
    <dbReference type="NCBI Taxonomy" id="509200"/>
    <lineage>
        <taxon>Bacteria</taxon>
        <taxon>Bacillati</taxon>
        <taxon>Actinomycetota</taxon>
        <taxon>Actinomycetes</taxon>
        <taxon>Streptosporangiales</taxon>
        <taxon>Streptosporangiaceae</taxon>
        <taxon>Sphaerisporangium</taxon>
    </lineage>
</organism>
<dbReference type="Proteomes" id="UP000253094">
    <property type="component" value="Unassembled WGS sequence"/>
</dbReference>
<accession>A0A367EW87</accession>
<comment type="caution">
    <text evidence="2">The sequence shown here is derived from an EMBL/GenBank/DDBJ whole genome shotgun (WGS) entry which is preliminary data.</text>
</comment>
<dbReference type="GO" id="GO:0003677">
    <property type="term" value="F:DNA binding"/>
    <property type="evidence" value="ECO:0007669"/>
    <property type="project" value="InterPro"/>
</dbReference>
<dbReference type="RefSeq" id="WP_114033436.1">
    <property type="nucleotide sequence ID" value="NZ_QOIL01000029.1"/>
</dbReference>
<reference evidence="2 3" key="1">
    <citation type="submission" date="2018-06" db="EMBL/GenBank/DDBJ databases">
        <title>Sphaerisporangium craniellae sp. nov., isolated from a marine sponge in the South China Sea.</title>
        <authorList>
            <person name="Li L."/>
        </authorList>
    </citation>
    <scope>NUCLEOTIDE SEQUENCE [LARGE SCALE GENOMIC DNA]</scope>
    <source>
        <strain evidence="2 3">CCTCC AA 208026</strain>
    </source>
</reference>
<dbReference type="EMBL" id="QOIL01000029">
    <property type="protein sequence ID" value="RCG21959.1"/>
    <property type="molecule type" value="Genomic_DNA"/>
</dbReference>
<dbReference type="InterPro" id="IPR001387">
    <property type="entry name" value="Cro/C1-type_HTH"/>
</dbReference>
<keyword evidence="3" id="KW-1185">Reference proteome</keyword>
<protein>
    <submittedName>
        <fullName evidence="2">XRE family transcriptional regulator</fullName>
    </submittedName>
</protein>
<evidence type="ECO:0000313" key="3">
    <source>
        <dbReference type="Proteomes" id="UP000253094"/>
    </source>
</evidence>
<dbReference type="OrthoDB" id="2679623at2"/>
<gene>
    <name evidence="2" type="ORF">DQ384_35870</name>
</gene>
<evidence type="ECO:0000313" key="2">
    <source>
        <dbReference type="EMBL" id="RCG21959.1"/>
    </source>
</evidence>
<dbReference type="PROSITE" id="PS50943">
    <property type="entry name" value="HTH_CROC1"/>
    <property type="match status" value="1"/>
</dbReference>
<proteinExistence type="predicted"/>
<dbReference type="InterPro" id="IPR010982">
    <property type="entry name" value="Lambda_DNA-bd_dom_sf"/>
</dbReference>
<sequence length="147" mass="16007">MPDTAPGDERTLAAKLNHLFRTIHPRTGGEYSFEEVATAIRDRGGPTISATYIWQLRKGIRDNPTKRHLEALAGFFGVPPAYFFDDAAAKRIDAELALLSALRDASVRQIALRAAGLSPKSLDAITEMVERVRELEGLPGNPPVQGA</sequence>